<dbReference type="STRING" id="171693.BN988_02754"/>
<organism evidence="1 2">
    <name type="scientific">Oceanobacillus picturae</name>
    <dbReference type="NCBI Taxonomy" id="171693"/>
    <lineage>
        <taxon>Bacteria</taxon>
        <taxon>Bacillati</taxon>
        <taxon>Bacillota</taxon>
        <taxon>Bacilli</taxon>
        <taxon>Bacillales</taxon>
        <taxon>Bacillaceae</taxon>
        <taxon>Oceanobacillus</taxon>
    </lineage>
</organism>
<comment type="caution">
    <text evidence="1">The sequence shown here is derived from an EMBL/GenBank/DDBJ whole genome shotgun (WGS) entry which is preliminary data.</text>
</comment>
<accession>W9AEQ8</accession>
<name>W9AEQ8_9BACI</name>
<gene>
    <name evidence="1" type="ORF">BN988_02754</name>
</gene>
<dbReference type="AlphaFoldDB" id="W9AEQ8"/>
<evidence type="ECO:0000313" key="2">
    <source>
        <dbReference type="Proteomes" id="UP000028863"/>
    </source>
</evidence>
<proteinExistence type="predicted"/>
<reference evidence="1" key="1">
    <citation type="submission" date="2014-03" db="EMBL/GenBank/DDBJ databases">
        <title>Draft genome sequencing of Oceanobacillus picturae strain S1 isolated from human gut.</title>
        <authorList>
            <person name="Croce O."/>
            <person name="Lagier J.C."/>
            <person name="Raoult D."/>
        </authorList>
    </citation>
    <scope>NUCLEOTIDE SEQUENCE [LARGE SCALE GENOMIC DNA]</scope>
    <source>
        <strain evidence="1">S1</strain>
    </source>
</reference>
<dbReference type="EMBL" id="CCAX010000002">
    <property type="protein sequence ID" value="CDO04204.1"/>
    <property type="molecule type" value="Genomic_DNA"/>
</dbReference>
<dbReference type="eggNOG" id="COG0270">
    <property type="taxonomic scope" value="Bacteria"/>
</dbReference>
<dbReference type="REBASE" id="132385">
    <property type="entry name" value="M.OpiS1ORF2754P"/>
</dbReference>
<keyword evidence="2" id="KW-1185">Reference proteome</keyword>
<protein>
    <submittedName>
        <fullName evidence="1">Uncharacterized protein</fullName>
    </submittedName>
</protein>
<sequence length="125" mass="14728">MPQKYYLKVCNRFLRLKERGGSPPITSRISTQKARGKIPIVRPFQERRMRSTDKEKIEKGFLGSFGKTNDSFSILIAESVNNFSFWNEDEEKEGYIRQLTPLKCERLMYLPERWTALGYKDEAIK</sequence>
<dbReference type="Proteomes" id="UP000028863">
    <property type="component" value="Unassembled WGS sequence"/>
</dbReference>
<evidence type="ECO:0000313" key="1">
    <source>
        <dbReference type="EMBL" id="CDO04204.1"/>
    </source>
</evidence>
<reference evidence="1" key="2">
    <citation type="submission" date="2014-03" db="EMBL/GenBank/DDBJ databases">
        <authorList>
            <person name="Urmite Genomes"/>
        </authorList>
    </citation>
    <scope>NUCLEOTIDE SEQUENCE</scope>
    <source>
        <strain evidence="1">S1</strain>
    </source>
</reference>